<keyword evidence="2" id="KW-1185">Reference proteome</keyword>
<gene>
    <name evidence="1" type="ORF">SAMD00023353_6200200</name>
</gene>
<proteinExistence type="predicted"/>
<organism evidence="1">
    <name type="scientific">Rosellinia necatrix</name>
    <name type="common">White root-rot fungus</name>
    <dbReference type="NCBI Taxonomy" id="77044"/>
    <lineage>
        <taxon>Eukaryota</taxon>
        <taxon>Fungi</taxon>
        <taxon>Dikarya</taxon>
        <taxon>Ascomycota</taxon>
        <taxon>Pezizomycotina</taxon>
        <taxon>Sordariomycetes</taxon>
        <taxon>Xylariomycetidae</taxon>
        <taxon>Xylariales</taxon>
        <taxon>Xylariaceae</taxon>
        <taxon>Rosellinia</taxon>
    </lineage>
</organism>
<name>A0A1S8AAC8_ROSNE</name>
<sequence>MLSVELRVRLEISAGASGTTTVVSVWLVLDRGEAVWHSTLGACKRSPSPPTGSGCLSRFETRWRTVPIGDRAWYDGGGGADVNLKCPSSATLQGRLAAVPEPRIRVVPRLMGVNLSAKAAWSAFRFDQHSRRETAGWLSGRHAPAHTKWHLCCQERPPVRDIQARQRGVLPATSQTRA</sequence>
<dbReference type="Proteomes" id="UP000054516">
    <property type="component" value="Unassembled WGS sequence"/>
</dbReference>
<dbReference type="EMBL" id="DF977507">
    <property type="protein sequence ID" value="GAW27009.1"/>
    <property type="molecule type" value="Genomic_DNA"/>
</dbReference>
<evidence type="ECO:0000313" key="1">
    <source>
        <dbReference type="EMBL" id="GAW27009.1"/>
    </source>
</evidence>
<protein>
    <submittedName>
        <fullName evidence="1">Uncharacterized protein</fullName>
    </submittedName>
</protein>
<accession>A0A1S8AAC8</accession>
<evidence type="ECO:0000313" key="2">
    <source>
        <dbReference type="Proteomes" id="UP000054516"/>
    </source>
</evidence>
<dbReference type="AlphaFoldDB" id="A0A1S8AAC8"/>
<reference evidence="1" key="1">
    <citation type="submission" date="2016-03" db="EMBL/GenBank/DDBJ databases">
        <title>Draft genome sequence of Rosellinia necatrix.</title>
        <authorList>
            <person name="Kanematsu S."/>
        </authorList>
    </citation>
    <scope>NUCLEOTIDE SEQUENCE [LARGE SCALE GENOMIC DNA]</scope>
    <source>
        <strain evidence="1">W97</strain>
    </source>
</reference>